<feature type="domain" description="HTH araC/xylS-type" evidence="3">
    <location>
        <begin position="212"/>
        <end position="310"/>
    </location>
</feature>
<name>A0A8J4DMP5_9ACTN</name>
<dbReference type="InterPro" id="IPR052158">
    <property type="entry name" value="INH-QAR"/>
</dbReference>
<dbReference type="SUPFAM" id="SSF52317">
    <property type="entry name" value="Class I glutamine amidotransferase-like"/>
    <property type="match status" value="1"/>
</dbReference>
<dbReference type="PANTHER" id="PTHR43130:SF3">
    <property type="entry name" value="HTH-TYPE TRANSCRIPTIONAL REGULATOR RV1931C"/>
    <property type="match status" value="1"/>
</dbReference>
<evidence type="ECO:0000256" key="1">
    <source>
        <dbReference type="ARBA" id="ARBA00023015"/>
    </source>
</evidence>
<proteinExistence type="predicted"/>
<evidence type="ECO:0000313" key="5">
    <source>
        <dbReference type="Proteomes" id="UP000619260"/>
    </source>
</evidence>
<dbReference type="RefSeq" id="WP_203897156.1">
    <property type="nucleotide sequence ID" value="NZ_BOPF01000002.1"/>
</dbReference>
<dbReference type="AlphaFoldDB" id="A0A8J4DMP5"/>
<evidence type="ECO:0000313" key="4">
    <source>
        <dbReference type="EMBL" id="GIJ43599.1"/>
    </source>
</evidence>
<dbReference type="Gene3D" id="3.40.50.880">
    <property type="match status" value="1"/>
</dbReference>
<keyword evidence="2" id="KW-0804">Transcription</keyword>
<comment type="caution">
    <text evidence="4">The sequence shown here is derived from an EMBL/GenBank/DDBJ whole genome shotgun (WGS) entry which is preliminary data.</text>
</comment>
<organism evidence="4 5">
    <name type="scientific">Virgisporangium aliadipatigenens</name>
    <dbReference type="NCBI Taxonomy" id="741659"/>
    <lineage>
        <taxon>Bacteria</taxon>
        <taxon>Bacillati</taxon>
        <taxon>Actinomycetota</taxon>
        <taxon>Actinomycetes</taxon>
        <taxon>Micromonosporales</taxon>
        <taxon>Micromonosporaceae</taxon>
        <taxon>Virgisporangium</taxon>
    </lineage>
</organism>
<dbReference type="CDD" id="cd03137">
    <property type="entry name" value="GATase1_AraC_1"/>
    <property type="match status" value="1"/>
</dbReference>
<dbReference type="SMART" id="SM00342">
    <property type="entry name" value="HTH_ARAC"/>
    <property type="match status" value="1"/>
</dbReference>
<dbReference type="Pfam" id="PF12833">
    <property type="entry name" value="HTH_18"/>
    <property type="match status" value="1"/>
</dbReference>
<dbReference type="InterPro" id="IPR002818">
    <property type="entry name" value="DJ-1/PfpI"/>
</dbReference>
<dbReference type="PANTHER" id="PTHR43130">
    <property type="entry name" value="ARAC-FAMILY TRANSCRIPTIONAL REGULATOR"/>
    <property type="match status" value="1"/>
</dbReference>
<reference evidence="4" key="1">
    <citation type="submission" date="2021-01" db="EMBL/GenBank/DDBJ databases">
        <title>Whole genome shotgun sequence of Virgisporangium aliadipatigenens NBRC 105644.</title>
        <authorList>
            <person name="Komaki H."/>
            <person name="Tamura T."/>
        </authorList>
    </citation>
    <scope>NUCLEOTIDE SEQUENCE</scope>
    <source>
        <strain evidence="4">NBRC 105644</strain>
    </source>
</reference>
<dbReference type="SUPFAM" id="SSF46689">
    <property type="entry name" value="Homeodomain-like"/>
    <property type="match status" value="2"/>
</dbReference>
<evidence type="ECO:0000256" key="2">
    <source>
        <dbReference type="ARBA" id="ARBA00023163"/>
    </source>
</evidence>
<dbReference type="InterPro" id="IPR009057">
    <property type="entry name" value="Homeodomain-like_sf"/>
</dbReference>
<dbReference type="InterPro" id="IPR018060">
    <property type="entry name" value="HTH_AraC"/>
</dbReference>
<dbReference type="GO" id="GO:0043565">
    <property type="term" value="F:sequence-specific DNA binding"/>
    <property type="evidence" value="ECO:0007669"/>
    <property type="project" value="InterPro"/>
</dbReference>
<dbReference type="GO" id="GO:0003700">
    <property type="term" value="F:DNA-binding transcription factor activity"/>
    <property type="evidence" value="ECO:0007669"/>
    <property type="project" value="InterPro"/>
</dbReference>
<gene>
    <name evidence="4" type="ORF">Val02_04850</name>
</gene>
<dbReference type="EMBL" id="BOPF01000002">
    <property type="protein sequence ID" value="GIJ43599.1"/>
    <property type="molecule type" value="Genomic_DNA"/>
</dbReference>
<sequence>MRNRVVALVGPTLELYPVTCASAVFGWHGPDIPHRYDFRMCTERPGPVRTTLGVDVVVENGLEALADADTILIAGWCPGPDVPPALGDAVRAAHARGARIVATCSGVYVPASLGLLDGRRAAIHWECAGALARQYPRISTDATVLYVDHGDVATAGATATTIDLCLNQVRRDHGAALAMRIGRQLSAPPLREGEQRQYPALPTTGPVPDPIAPLLDWIAANLHRPLSLEDMATRSGVSPRTLSRYFADQLGTSPGRWLLDRRIASTRALLEETDLPVETIAKRVGLSSAVNLRRHFRHTLRTTPGAYRRAFRSTPA</sequence>
<dbReference type="Gene3D" id="1.10.10.60">
    <property type="entry name" value="Homeodomain-like"/>
    <property type="match status" value="1"/>
</dbReference>
<dbReference type="InterPro" id="IPR029062">
    <property type="entry name" value="Class_I_gatase-like"/>
</dbReference>
<keyword evidence="5" id="KW-1185">Reference proteome</keyword>
<keyword evidence="1" id="KW-0805">Transcription regulation</keyword>
<protein>
    <submittedName>
        <fullName evidence="4">AraC family transcriptional regulator</fullName>
    </submittedName>
</protein>
<dbReference type="PROSITE" id="PS01124">
    <property type="entry name" value="HTH_ARAC_FAMILY_2"/>
    <property type="match status" value="1"/>
</dbReference>
<dbReference type="Pfam" id="PF01965">
    <property type="entry name" value="DJ-1_PfpI"/>
    <property type="match status" value="1"/>
</dbReference>
<accession>A0A8J4DMP5</accession>
<evidence type="ECO:0000259" key="3">
    <source>
        <dbReference type="PROSITE" id="PS01124"/>
    </source>
</evidence>
<dbReference type="Proteomes" id="UP000619260">
    <property type="component" value="Unassembled WGS sequence"/>
</dbReference>